<evidence type="ECO:0000256" key="4">
    <source>
        <dbReference type="ARBA" id="ARBA00022519"/>
    </source>
</evidence>
<evidence type="ECO:0000256" key="3">
    <source>
        <dbReference type="ARBA" id="ARBA00022475"/>
    </source>
</evidence>
<keyword evidence="2" id="KW-0813">Transport</keyword>
<gene>
    <name evidence="9" type="ORF">YM304_31720</name>
</gene>
<organism evidence="9 10">
    <name type="scientific">Ilumatobacter coccineus (strain NBRC 103263 / KCTC 29153 / YM16-304)</name>
    <dbReference type="NCBI Taxonomy" id="1313172"/>
    <lineage>
        <taxon>Bacteria</taxon>
        <taxon>Bacillati</taxon>
        <taxon>Actinomycetota</taxon>
        <taxon>Acidimicrobiia</taxon>
        <taxon>Acidimicrobiales</taxon>
        <taxon>Ilumatobacteraceae</taxon>
        <taxon>Ilumatobacter</taxon>
    </lineage>
</organism>
<dbReference type="Proteomes" id="UP000011863">
    <property type="component" value="Chromosome"/>
</dbReference>
<keyword evidence="10" id="KW-1185">Reference proteome</keyword>
<feature type="transmembrane region" description="Helical" evidence="8">
    <location>
        <begin position="36"/>
        <end position="55"/>
    </location>
</feature>
<feature type="transmembrane region" description="Helical" evidence="8">
    <location>
        <begin position="67"/>
        <end position="86"/>
    </location>
</feature>
<dbReference type="PANTHER" id="PTHR32196">
    <property type="entry name" value="ABC TRANSPORTER PERMEASE PROTEIN YPHD-RELATED-RELATED"/>
    <property type="match status" value="1"/>
</dbReference>
<keyword evidence="3" id="KW-1003">Cell membrane</keyword>
<feature type="transmembrane region" description="Helical" evidence="8">
    <location>
        <begin position="121"/>
        <end position="142"/>
    </location>
</feature>
<reference evidence="9 10" key="1">
    <citation type="journal article" date="2013" name="Int. J. Syst. Evol. Microbiol.">
        <title>Ilumatobacter nonamiense sp. nov. and Ilumatobacter coccineum sp. nov., isolated from seashore sand.</title>
        <authorList>
            <person name="Matsumoto A."/>
            <person name="Kasai H."/>
            <person name="Matsuo Y."/>
            <person name="Shizuri Y."/>
            <person name="Ichikawa N."/>
            <person name="Fujita N."/>
            <person name="Omura S."/>
            <person name="Takahashi Y."/>
        </authorList>
    </citation>
    <scope>NUCLEOTIDE SEQUENCE [LARGE SCALE GENOMIC DNA]</scope>
    <source>
        <strain evidence="10">NBRC 103263 / KCTC 29153 / YM16-304</strain>
    </source>
</reference>
<feature type="transmembrane region" description="Helical" evidence="8">
    <location>
        <begin position="188"/>
        <end position="216"/>
    </location>
</feature>
<evidence type="ECO:0000256" key="1">
    <source>
        <dbReference type="ARBA" id="ARBA00004651"/>
    </source>
</evidence>
<keyword evidence="5 8" id="KW-0812">Transmembrane</keyword>
<name>A0A6C7EHN4_ILUCY</name>
<feature type="transmembrane region" description="Helical" evidence="8">
    <location>
        <begin position="149"/>
        <end position="168"/>
    </location>
</feature>
<feature type="transmembrane region" description="Helical" evidence="8">
    <location>
        <begin position="248"/>
        <end position="267"/>
    </location>
</feature>
<dbReference type="InterPro" id="IPR001851">
    <property type="entry name" value="ABC_transp_permease"/>
</dbReference>
<evidence type="ECO:0000256" key="7">
    <source>
        <dbReference type="ARBA" id="ARBA00023136"/>
    </source>
</evidence>
<feature type="transmembrane region" description="Helical" evidence="8">
    <location>
        <begin position="279"/>
        <end position="297"/>
    </location>
</feature>
<feature type="transmembrane region" description="Helical" evidence="8">
    <location>
        <begin position="304"/>
        <end position="321"/>
    </location>
</feature>
<dbReference type="CDD" id="cd06579">
    <property type="entry name" value="TM_PBP1_transp_AraH_like"/>
    <property type="match status" value="1"/>
</dbReference>
<dbReference type="GO" id="GO:0022857">
    <property type="term" value="F:transmembrane transporter activity"/>
    <property type="evidence" value="ECO:0007669"/>
    <property type="project" value="InterPro"/>
</dbReference>
<evidence type="ECO:0000256" key="6">
    <source>
        <dbReference type="ARBA" id="ARBA00022989"/>
    </source>
</evidence>
<evidence type="ECO:0000256" key="5">
    <source>
        <dbReference type="ARBA" id="ARBA00022692"/>
    </source>
</evidence>
<sequence>MSMTDHAVSVPVTNRSRFQRLTGGRDVTSLLLEGRAFIALIVLIIVFSFLSDVFLDRSNLITMTKHVAYNAILALGMLFVVLKGGIDLSVGSIVGLSGIIAGVLLGGVQVDSLGVVLYPPVWVVVLGAVAVGTFVGLVNGLLVAKFKVAPFIATLGTLYIARGAALLISDGTTYPKLGGSKELGNTGFLSIGGGRILGIPNAIWIMIVLAICAAFITRRTAFGRWLYATGGNERAAELAGVPISRVKIQVYMISGFCAAIVGLIIASELTSAAPQTGEAFELNAIAAVVIGGAALNGGRGNVQGVLIGAFVIGFLSDGLVLVGVSPFWQIVIKGAVIVLAVMLDQAQQSIQRNKNAALAAVDKFDDPDASAPDSAVVV</sequence>
<evidence type="ECO:0000256" key="2">
    <source>
        <dbReference type="ARBA" id="ARBA00022448"/>
    </source>
</evidence>
<accession>A0A6C7EHN4</accession>
<evidence type="ECO:0000313" key="10">
    <source>
        <dbReference type="Proteomes" id="UP000011863"/>
    </source>
</evidence>
<dbReference type="KEGG" id="aym:YM304_31720"/>
<dbReference type="GO" id="GO:0005886">
    <property type="term" value="C:plasma membrane"/>
    <property type="evidence" value="ECO:0007669"/>
    <property type="project" value="UniProtKB-SubCell"/>
</dbReference>
<evidence type="ECO:0000313" key="9">
    <source>
        <dbReference type="EMBL" id="BAN03486.1"/>
    </source>
</evidence>
<dbReference type="Pfam" id="PF02653">
    <property type="entry name" value="BPD_transp_2"/>
    <property type="match status" value="1"/>
</dbReference>
<dbReference type="AlphaFoldDB" id="A0A6C7EHN4"/>
<comment type="subcellular location">
    <subcellularLocation>
        <location evidence="1">Cell membrane</location>
        <topology evidence="1">Multi-pass membrane protein</topology>
    </subcellularLocation>
</comment>
<protein>
    <submittedName>
        <fullName evidence="9">Sugar ABC transporter permease protein</fullName>
    </submittedName>
</protein>
<dbReference type="EMBL" id="AP012057">
    <property type="protein sequence ID" value="BAN03486.1"/>
    <property type="molecule type" value="Genomic_DNA"/>
</dbReference>
<dbReference type="PANTHER" id="PTHR32196:SF21">
    <property type="entry name" value="ABC TRANSPORTER PERMEASE PROTEIN YPHD-RELATED"/>
    <property type="match status" value="1"/>
</dbReference>
<evidence type="ECO:0000256" key="8">
    <source>
        <dbReference type="SAM" id="Phobius"/>
    </source>
</evidence>
<keyword evidence="7 8" id="KW-0472">Membrane</keyword>
<keyword evidence="6 8" id="KW-1133">Transmembrane helix</keyword>
<keyword evidence="4" id="KW-0997">Cell inner membrane</keyword>
<proteinExistence type="predicted"/>